<evidence type="ECO:0000313" key="2">
    <source>
        <dbReference type="Proteomes" id="UP000886653"/>
    </source>
</evidence>
<reference evidence="1" key="1">
    <citation type="submission" date="2013-11" db="EMBL/GenBank/DDBJ databases">
        <title>Genome sequence of the fusiform rust pathogen reveals effectors for host alternation and coevolution with pine.</title>
        <authorList>
            <consortium name="DOE Joint Genome Institute"/>
            <person name="Smith K."/>
            <person name="Pendleton A."/>
            <person name="Kubisiak T."/>
            <person name="Anderson C."/>
            <person name="Salamov A."/>
            <person name="Aerts A."/>
            <person name="Riley R."/>
            <person name="Clum A."/>
            <person name="Lindquist E."/>
            <person name="Ence D."/>
            <person name="Campbell M."/>
            <person name="Kronenberg Z."/>
            <person name="Feau N."/>
            <person name="Dhillon B."/>
            <person name="Hamelin R."/>
            <person name="Burleigh J."/>
            <person name="Smith J."/>
            <person name="Yandell M."/>
            <person name="Nelson C."/>
            <person name="Grigoriev I."/>
            <person name="Davis J."/>
        </authorList>
    </citation>
    <scope>NUCLEOTIDE SEQUENCE</scope>
    <source>
        <strain evidence="1">G11</strain>
    </source>
</reference>
<gene>
    <name evidence="1" type="ORF">CROQUDRAFT_654922</name>
</gene>
<organism evidence="1 2">
    <name type="scientific">Cronartium quercuum f. sp. fusiforme G11</name>
    <dbReference type="NCBI Taxonomy" id="708437"/>
    <lineage>
        <taxon>Eukaryota</taxon>
        <taxon>Fungi</taxon>
        <taxon>Dikarya</taxon>
        <taxon>Basidiomycota</taxon>
        <taxon>Pucciniomycotina</taxon>
        <taxon>Pucciniomycetes</taxon>
        <taxon>Pucciniales</taxon>
        <taxon>Coleosporiaceae</taxon>
        <taxon>Cronartium</taxon>
    </lineage>
</organism>
<evidence type="ECO:0000313" key="1">
    <source>
        <dbReference type="EMBL" id="KAG0148420.1"/>
    </source>
</evidence>
<protein>
    <submittedName>
        <fullName evidence="1">Uncharacterized protein</fullName>
    </submittedName>
</protein>
<proteinExistence type="predicted"/>
<sequence>MVFDTTKNKLRMRLRSAMNKLRFSKSNSRLSVLLTPKVRLTVIYFIQGVNSSSLRLCGLLSSCCFYL</sequence>
<name>A0A9P6TE61_9BASI</name>
<dbReference type="EMBL" id="MU167237">
    <property type="protein sequence ID" value="KAG0148420.1"/>
    <property type="molecule type" value="Genomic_DNA"/>
</dbReference>
<dbReference type="Proteomes" id="UP000886653">
    <property type="component" value="Unassembled WGS sequence"/>
</dbReference>
<comment type="caution">
    <text evidence="1">The sequence shown here is derived from an EMBL/GenBank/DDBJ whole genome shotgun (WGS) entry which is preliminary data.</text>
</comment>
<accession>A0A9P6TE61</accession>
<dbReference type="AlphaFoldDB" id="A0A9P6TE61"/>
<keyword evidence="2" id="KW-1185">Reference proteome</keyword>